<keyword evidence="3" id="KW-1185">Reference proteome</keyword>
<evidence type="ECO:0000256" key="1">
    <source>
        <dbReference type="SAM" id="SignalP"/>
    </source>
</evidence>
<protein>
    <recommendedName>
        <fullName evidence="4">Lectin-like protein BA14k</fullName>
    </recommendedName>
</protein>
<comment type="caution">
    <text evidence="2">The sequence shown here is derived from an EMBL/GenBank/DDBJ whole genome shotgun (WGS) entry which is preliminary data.</text>
</comment>
<feature type="chain" id="PRO_5032682360" description="Lectin-like protein BA14k" evidence="1">
    <location>
        <begin position="27"/>
        <end position="136"/>
    </location>
</feature>
<reference evidence="2 3" key="1">
    <citation type="submission" date="2020-07" db="EMBL/GenBank/DDBJ databases">
        <title>Stappia sp., F7233, whole genome shotgun sequencing project.</title>
        <authorList>
            <person name="Jiang S."/>
            <person name="Liu Z.W."/>
            <person name="Du Z.J."/>
        </authorList>
    </citation>
    <scope>NUCLEOTIDE SEQUENCE [LARGE SCALE GENOMIC DNA]</scope>
    <source>
        <strain evidence="2 3">F7233</strain>
    </source>
</reference>
<proteinExistence type="predicted"/>
<dbReference type="AlphaFoldDB" id="A0A839AEA2"/>
<evidence type="ECO:0000313" key="2">
    <source>
        <dbReference type="EMBL" id="MBA5776919.1"/>
    </source>
</evidence>
<dbReference type="EMBL" id="JACFXV010000043">
    <property type="protein sequence ID" value="MBA5776919.1"/>
    <property type="molecule type" value="Genomic_DNA"/>
</dbReference>
<gene>
    <name evidence="2" type="ORF">H2509_07220</name>
</gene>
<feature type="signal peptide" evidence="1">
    <location>
        <begin position="1"/>
        <end position="26"/>
    </location>
</feature>
<dbReference type="Proteomes" id="UP000541109">
    <property type="component" value="Unassembled WGS sequence"/>
</dbReference>
<evidence type="ECO:0008006" key="4">
    <source>
        <dbReference type="Google" id="ProtNLM"/>
    </source>
</evidence>
<evidence type="ECO:0000313" key="3">
    <source>
        <dbReference type="Proteomes" id="UP000541109"/>
    </source>
</evidence>
<name>A0A839AEA2_9HYPH</name>
<sequence>MSRQSLILVAAAILLASPAEVRQAGAAPLSVPRIDAEQARQVTPIRWDGRRWYGPRYRYRRPGYTNFYGGWWYPFAWWASPALIYRPYQSYYYYDRPYYRPRAVSRSCEYWQDRCIANWGYANPDFRGCMRYHRCY</sequence>
<organism evidence="2 3">
    <name type="scientific">Stappia albiluteola</name>
    <dbReference type="NCBI Taxonomy" id="2758565"/>
    <lineage>
        <taxon>Bacteria</taxon>
        <taxon>Pseudomonadati</taxon>
        <taxon>Pseudomonadota</taxon>
        <taxon>Alphaproteobacteria</taxon>
        <taxon>Hyphomicrobiales</taxon>
        <taxon>Stappiaceae</taxon>
        <taxon>Stappia</taxon>
    </lineage>
</organism>
<dbReference type="RefSeq" id="WP_182163713.1">
    <property type="nucleotide sequence ID" value="NZ_JACFXV010000043.1"/>
</dbReference>
<keyword evidence="1" id="KW-0732">Signal</keyword>
<accession>A0A839AEA2</accession>